<feature type="chain" id="PRO_5043788354" description="F-box domain-containing protein" evidence="1">
    <location>
        <begin position="24"/>
        <end position="507"/>
    </location>
</feature>
<keyword evidence="3" id="KW-1185">Reference proteome</keyword>
<name>A0AAW0RPF6_9HYPO</name>
<evidence type="ECO:0008006" key="4">
    <source>
        <dbReference type="Google" id="ProtNLM"/>
    </source>
</evidence>
<sequence length="507" mass="58057">MPVGLLSLSNELLTIIITFAAEASPDLSRTSILCRLRLTCSRISASATPVLFRSFSLRPYDPSIERFHALLNDPSPSGPRSLVRRVVFSCEADELEEEDDDYWGWKSWGPELIDVKREWHMAVARLPELENVQHVYVRFPPNSLGTGTGMGWITTFPNSSVLILRRTILVAVFEAIVSMRQSLRVLSIENLLNFVDTDFTKKSCFTKVITSIQELHISIAADIDEKDPRHTFPLPPPASRFWPFFASVWLAPASPHLSSLTLYCNVEFGAVPYWQDCFFSTVGQDTVALAFPRLSSLTLGRYALAYKSQVEDFLANAASLPELRRLTLDDCPIVSHLSLQDWDKISPVYRERLDMVKTMVLVGDGRHILASRLHWDTVFDRLREGLPSLKTFVFTRGPWEDDTAFRKRDSNVSRFLPRRYLSYHEDVEPTEFVEPMADEKDDAADGHVKYYFEVFESYDHATPWEAHKVKEDESLQPPSNDPKVHRAELEAFNRLNEALSQRRQPHY</sequence>
<evidence type="ECO:0000313" key="3">
    <source>
        <dbReference type="Proteomes" id="UP001397290"/>
    </source>
</evidence>
<protein>
    <recommendedName>
        <fullName evidence="4">F-box domain-containing protein</fullName>
    </recommendedName>
</protein>
<organism evidence="2 3">
    <name type="scientific">Beauveria asiatica</name>
    <dbReference type="NCBI Taxonomy" id="1069075"/>
    <lineage>
        <taxon>Eukaryota</taxon>
        <taxon>Fungi</taxon>
        <taxon>Dikarya</taxon>
        <taxon>Ascomycota</taxon>
        <taxon>Pezizomycotina</taxon>
        <taxon>Sordariomycetes</taxon>
        <taxon>Hypocreomycetidae</taxon>
        <taxon>Hypocreales</taxon>
        <taxon>Cordycipitaceae</taxon>
        <taxon>Beauveria</taxon>
    </lineage>
</organism>
<evidence type="ECO:0000256" key="1">
    <source>
        <dbReference type="SAM" id="SignalP"/>
    </source>
</evidence>
<dbReference type="Proteomes" id="UP001397290">
    <property type="component" value="Unassembled WGS sequence"/>
</dbReference>
<dbReference type="AlphaFoldDB" id="A0AAW0RPF6"/>
<dbReference type="SUPFAM" id="SSF52047">
    <property type="entry name" value="RNI-like"/>
    <property type="match status" value="1"/>
</dbReference>
<reference evidence="2 3" key="1">
    <citation type="submission" date="2020-02" db="EMBL/GenBank/DDBJ databases">
        <title>Comparative genomics of the hypocrealean fungal genus Beauvera.</title>
        <authorList>
            <person name="Showalter D.N."/>
            <person name="Bushley K.E."/>
            <person name="Rehner S.A."/>
        </authorList>
    </citation>
    <scope>NUCLEOTIDE SEQUENCE [LARGE SCALE GENOMIC DNA]</scope>
    <source>
        <strain evidence="2 3">ARSEF4384</strain>
    </source>
</reference>
<dbReference type="PANTHER" id="PTHR42057:SF2">
    <property type="entry name" value="F-BOX DOMAIN PROTEIN (AFU_ORTHOLOGUE AFUA_4G00200)-RELATED"/>
    <property type="match status" value="1"/>
</dbReference>
<dbReference type="PANTHER" id="PTHR42057">
    <property type="entry name" value="F-BOX DOMAIN PROTEIN (AFU_ORTHOLOGUE AFUA_4G00200)"/>
    <property type="match status" value="1"/>
</dbReference>
<dbReference type="InterPro" id="IPR032675">
    <property type="entry name" value="LRR_dom_sf"/>
</dbReference>
<proteinExistence type="predicted"/>
<keyword evidence="1" id="KW-0732">Signal</keyword>
<gene>
    <name evidence="2" type="ORF">G3M48_006373</name>
</gene>
<dbReference type="EMBL" id="JAAHCF010000431">
    <property type="protein sequence ID" value="KAK8144057.1"/>
    <property type="molecule type" value="Genomic_DNA"/>
</dbReference>
<accession>A0AAW0RPF6</accession>
<dbReference type="Gene3D" id="3.80.10.10">
    <property type="entry name" value="Ribonuclease Inhibitor"/>
    <property type="match status" value="1"/>
</dbReference>
<evidence type="ECO:0000313" key="2">
    <source>
        <dbReference type="EMBL" id="KAK8144057.1"/>
    </source>
</evidence>
<comment type="caution">
    <text evidence="2">The sequence shown here is derived from an EMBL/GenBank/DDBJ whole genome shotgun (WGS) entry which is preliminary data.</text>
</comment>
<feature type="signal peptide" evidence="1">
    <location>
        <begin position="1"/>
        <end position="23"/>
    </location>
</feature>